<dbReference type="InterPro" id="IPR004843">
    <property type="entry name" value="Calcineurin-like_PHP"/>
</dbReference>
<dbReference type="PANTHER" id="PTHR42988:SF2">
    <property type="entry name" value="CYCLIC NUCLEOTIDE PHOSPHODIESTERASE CBUA0032-RELATED"/>
    <property type="match status" value="1"/>
</dbReference>
<dbReference type="AlphaFoldDB" id="A0A5R9G5X5"/>
<evidence type="ECO:0000313" key="6">
    <source>
        <dbReference type="EMBL" id="TLS51777.1"/>
    </source>
</evidence>
<dbReference type="RefSeq" id="WP_138194484.1">
    <property type="nucleotide sequence ID" value="NZ_VCIW01000007.1"/>
</dbReference>
<dbReference type="PANTHER" id="PTHR42988">
    <property type="entry name" value="PHOSPHOHYDROLASE"/>
    <property type="match status" value="1"/>
</dbReference>
<dbReference type="OrthoDB" id="5505563at2"/>
<keyword evidence="3" id="KW-0408">Iron</keyword>
<keyword evidence="2" id="KW-0378">Hydrolase</keyword>
<organism evidence="6 7">
    <name type="scientific">Paenibacillus antri</name>
    <dbReference type="NCBI Taxonomy" id="2582848"/>
    <lineage>
        <taxon>Bacteria</taxon>
        <taxon>Bacillati</taxon>
        <taxon>Bacillota</taxon>
        <taxon>Bacilli</taxon>
        <taxon>Bacillales</taxon>
        <taxon>Paenibacillaceae</taxon>
        <taxon>Paenibacillus</taxon>
    </lineage>
</organism>
<evidence type="ECO:0000256" key="4">
    <source>
        <dbReference type="ARBA" id="ARBA00025742"/>
    </source>
</evidence>
<dbReference type="EMBL" id="VCIW01000007">
    <property type="protein sequence ID" value="TLS51777.1"/>
    <property type="molecule type" value="Genomic_DNA"/>
</dbReference>
<dbReference type="Pfam" id="PF00149">
    <property type="entry name" value="Metallophos"/>
    <property type="match status" value="1"/>
</dbReference>
<evidence type="ECO:0000256" key="3">
    <source>
        <dbReference type="ARBA" id="ARBA00023004"/>
    </source>
</evidence>
<reference evidence="6 7" key="1">
    <citation type="submission" date="2019-05" db="EMBL/GenBank/DDBJ databases">
        <authorList>
            <person name="Narsing Rao M.P."/>
            <person name="Li W.J."/>
        </authorList>
    </citation>
    <scope>NUCLEOTIDE SEQUENCE [LARGE SCALE GENOMIC DNA]</scope>
    <source>
        <strain evidence="6 7">SYSU_K30003</strain>
    </source>
</reference>
<comment type="caution">
    <text evidence="6">The sequence shown here is derived from an EMBL/GenBank/DDBJ whole genome shotgun (WGS) entry which is preliminary data.</text>
</comment>
<dbReference type="Gene3D" id="3.60.21.10">
    <property type="match status" value="1"/>
</dbReference>
<keyword evidence="1" id="KW-0479">Metal-binding</keyword>
<protein>
    <submittedName>
        <fullName evidence="6">Phosphodiesterase</fullName>
    </submittedName>
</protein>
<feature type="domain" description="Calcineurin-like phosphoesterase" evidence="5">
    <location>
        <begin position="9"/>
        <end position="203"/>
    </location>
</feature>
<dbReference type="GO" id="GO:0046872">
    <property type="term" value="F:metal ion binding"/>
    <property type="evidence" value="ECO:0007669"/>
    <property type="project" value="UniProtKB-KW"/>
</dbReference>
<gene>
    <name evidence="6" type="ORF">FE782_12745</name>
</gene>
<dbReference type="SUPFAM" id="SSF56300">
    <property type="entry name" value="Metallo-dependent phosphatases"/>
    <property type="match status" value="1"/>
</dbReference>
<evidence type="ECO:0000256" key="2">
    <source>
        <dbReference type="ARBA" id="ARBA00022801"/>
    </source>
</evidence>
<evidence type="ECO:0000259" key="5">
    <source>
        <dbReference type="Pfam" id="PF00149"/>
    </source>
</evidence>
<dbReference type="Proteomes" id="UP000309676">
    <property type="component" value="Unassembled WGS sequence"/>
</dbReference>
<accession>A0A5R9G5X5</accession>
<evidence type="ECO:0000313" key="7">
    <source>
        <dbReference type="Proteomes" id="UP000309676"/>
    </source>
</evidence>
<dbReference type="GO" id="GO:0016787">
    <property type="term" value="F:hydrolase activity"/>
    <property type="evidence" value="ECO:0007669"/>
    <property type="project" value="UniProtKB-KW"/>
</dbReference>
<name>A0A5R9G5X5_9BACL</name>
<comment type="similarity">
    <text evidence="4">Belongs to the cyclic nucleotide phosphodiesterase class-III family.</text>
</comment>
<keyword evidence="7" id="KW-1185">Reference proteome</keyword>
<proteinExistence type="inferred from homology"/>
<dbReference type="InterPro" id="IPR029052">
    <property type="entry name" value="Metallo-depent_PP-like"/>
</dbReference>
<sequence length="276" mass="30251">MSGTEAIYFIHLTDIHISVPGKTPLFGLDTTEKFRKTLASVAALRTKPAFLVVSGDLTHDGDVEDYRFLRSLVDDAERELGIPIHVALGNHDRRPAFREGFLGEAPSEQSYYYSFLSGGLRVVMLNTQVPDSHAGRIDEAQLVWLRELLEQPAPLGTVLVHHHPAVRTPTTVMDDHLLENASDLARAIEGSDVIGLLSGHIHYHNVGTLNGALCAAADGVAFGLDASAERAMRFLERSGYNLATVKDRGISVQPMTLPGEQRLLYEHVFTAEYAAK</sequence>
<dbReference type="InterPro" id="IPR050884">
    <property type="entry name" value="CNP_phosphodiesterase-III"/>
</dbReference>
<evidence type="ECO:0000256" key="1">
    <source>
        <dbReference type="ARBA" id="ARBA00022723"/>
    </source>
</evidence>